<keyword evidence="2" id="KW-1185">Reference proteome</keyword>
<dbReference type="Proteomes" id="UP000816034">
    <property type="component" value="Unassembled WGS sequence"/>
</dbReference>
<evidence type="ECO:0000313" key="2">
    <source>
        <dbReference type="Proteomes" id="UP000816034"/>
    </source>
</evidence>
<name>A0AA88KS39_NAELO</name>
<dbReference type="GeneID" id="68099279"/>
<evidence type="ECO:0000313" key="1">
    <source>
        <dbReference type="EMBL" id="KAG2393294.1"/>
    </source>
</evidence>
<protein>
    <recommendedName>
        <fullName evidence="3">F-box domain-containing protein</fullName>
    </recommendedName>
</protein>
<comment type="caution">
    <text evidence="1">The sequence shown here is derived from an EMBL/GenBank/DDBJ whole genome shotgun (WGS) entry which is preliminary data.</text>
</comment>
<proteinExistence type="predicted"/>
<organism evidence="1 2">
    <name type="scientific">Naegleria lovaniensis</name>
    <name type="common">Amoeba</name>
    <dbReference type="NCBI Taxonomy" id="51637"/>
    <lineage>
        <taxon>Eukaryota</taxon>
        <taxon>Discoba</taxon>
        <taxon>Heterolobosea</taxon>
        <taxon>Tetramitia</taxon>
        <taxon>Eutetramitia</taxon>
        <taxon>Vahlkampfiidae</taxon>
        <taxon>Naegleria</taxon>
    </lineage>
</organism>
<dbReference type="RefSeq" id="XP_044555188.1">
    <property type="nucleotide sequence ID" value="XM_044696728.1"/>
</dbReference>
<accession>A0AA88KS39</accession>
<sequence>MALFSCLKCNDDTAHQEEGPILEQNSFSKSQQNSSSDTKRHVLIVCQLPEESILLISSYLELQSLSRFASCHSQLLRLLFNITPQKLLKPKQTKLLEILNPNATSHFDFSVCQLLIWKPLLIYYFPRFEQSLNVKNWMLALKRRIQHLQLYSPHLLPIKQQSISSSWISSSQHGSTIFKIQIDTIATNEFIENCEWIFKCPLRFSELQEIETDPSQKYCTVCEKTVYLVKSNEEFTRYAMQGHCVAFTSRKRDALCEVVMGQPLVVTKPSSSSLCKTQ</sequence>
<reference evidence="1 2" key="1">
    <citation type="journal article" date="2018" name="BMC Genomics">
        <title>The genome of Naegleria lovaniensis, the basis for a comparative approach to unravel pathogenicity factors of the human pathogenic amoeba N. fowleri.</title>
        <authorList>
            <person name="Liechti N."/>
            <person name="Schurch N."/>
            <person name="Bruggmann R."/>
            <person name="Wittwer M."/>
        </authorList>
    </citation>
    <scope>NUCLEOTIDE SEQUENCE [LARGE SCALE GENOMIC DNA]</scope>
    <source>
        <strain evidence="1 2">ATCC 30569</strain>
    </source>
</reference>
<evidence type="ECO:0008006" key="3">
    <source>
        <dbReference type="Google" id="ProtNLM"/>
    </source>
</evidence>
<dbReference type="AlphaFoldDB" id="A0AA88KS39"/>
<gene>
    <name evidence="1" type="ORF">C9374_006825</name>
</gene>
<dbReference type="EMBL" id="PYSW02000002">
    <property type="protein sequence ID" value="KAG2393294.1"/>
    <property type="molecule type" value="Genomic_DNA"/>
</dbReference>